<proteinExistence type="inferred from homology"/>
<name>A0A3D9QTI1_9BACL</name>
<reference evidence="2 3" key="1">
    <citation type="submission" date="2018-08" db="EMBL/GenBank/DDBJ databases">
        <title>Genomic Encyclopedia of Type Strains, Phase III (KMG-III): the genomes of soil and plant-associated and newly described type strains.</title>
        <authorList>
            <person name="Whitman W."/>
        </authorList>
    </citation>
    <scope>NUCLEOTIDE SEQUENCE [LARGE SCALE GENOMIC DNA]</scope>
    <source>
        <strain evidence="2 3">CGMCC 1.10966</strain>
    </source>
</reference>
<evidence type="ECO:0000313" key="2">
    <source>
        <dbReference type="EMBL" id="REE66669.1"/>
    </source>
</evidence>
<dbReference type="NCBIfam" id="TIGR03090">
    <property type="entry name" value="SASP_tlp"/>
    <property type="match status" value="1"/>
</dbReference>
<gene>
    <name evidence="2" type="ORF">A8990_1485</name>
</gene>
<sequence length="69" mass="7883">MSKPDNRADNAAHLQEHIENTESNLQETEAYLDEHASELGASEQQNLQAKNERRRQSLAGFEEELEDES</sequence>
<dbReference type="EMBL" id="QTTN01000048">
    <property type="protein sequence ID" value="REE66669.1"/>
    <property type="molecule type" value="Genomic_DNA"/>
</dbReference>
<dbReference type="OrthoDB" id="1799076at2"/>
<feature type="compositionally biased region" description="Basic and acidic residues" evidence="1">
    <location>
        <begin position="1"/>
        <end position="20"/>
    </location>
</feature>
<dbReference type="InterPro" id="IPR017524">
    <property type="entry name" value="SASP_thioredoxin-like"/>
</dbReference>
<comment type="caution">
    <text evidence="2">The sequence shown here is derived from an EMBL/GenBank/DDBJ whole genome shotgun (WGS) entry which is preliminary data.</text>
</comment>
<keyword evidence="3" id="KW-1185">Reference proteome</keyword>
<dbReference type="Pfam" id="PF19824">
    <property type="entry name" value="Tlp"/>
    <property type="match status" value="1"/>
</dbReference>
<evidence type="ECO:0000313" key="3">
    <source>
        <dbReference type="Proteomes" id="UP000256304"/>
    </source>
</evidence>
<organism evidence="2 3">
    <name type="scientific">Paenibacillus taihuensis</name>
    <dbReference type="NCBI Taxonomy" id="1156355"/>
    <lineage>
        <taxon>Bacteria</taxon>
        <taxon>Bacillati</taxon>
        <taxon>Bacillota</taxon>
        <taxon>Bacilli</taxon>
        <taxon>Bacillales</taxon>
        <taxon>Paenibacillaceae</taxon>
        <taxon>Paenibacillus</taxon>
    </lineage>
</organism>
<dbReference type="HAMAP" id="MF_01506">
    <property type="entry name" value="Tlp"/>
    <property type="match status" value="1"/>
</dbReference>
<evidence type="ECO:0000256" key="1">
    <source>
        <dbReference type="SAM" id="MobiDB-lite"/>
    </source>
</evidence>
<feature type="region of interest" description="Disordered" evidence="1">
    <location>
        <begin position="1"/>
        <end position="69"/>
    </location>
</feature>
<accession>A0A3D9QTI1</accession>
<dbReference type="RefSeq" id="WP_116192149.1">
    <property type="nucleotide sequence ID" value="NZ_QTTN01000048.1"/>
</dbReference>
<dbReference type="AlphaFoldDB" id="A0A3D9QTI1"/>
<dbReference type="Proteomes" id="UP000256304">
    <property type="component" value="Unassembled WGS sequence"/>
</dbReference>
<protein>
    <submittedName>
        <fullName evidence="2">Small acid-soluble spore protein (Thioredoxin-like protein)</fullName>
    </submittedName>
</protein>